<dbReference type="GO" id="GO:0003676">
    <property type="term" value="F:nucleic acid binding"/>
    <property type="evidence" value="ECO:0007669"/>
    <property type="project" value="InterPro"/>
</dbReference>
<feature type="region of interest" description="Disordered" evidence="3">
    <location>
        <begin position="1399"/>
        <end position="1422"/>
    </location>
</feature>
<proteinExistence type="predicted"/>
<protein>
    <recommendedName>
        <fullName evidence="4">Integrase catalytic domain-containing protein</fullName>
    </recommendedName>
</protein>
<keyword evidence="2" id="KW-0175">Coiled coil</keyword>
<feature type="coiled-coil region" evidence="2">
    <location>
        <begin position="1620"/>
        <end position="1655"/>
    </location>
</feature>
<evidence type="ECO:0000256" key="2">
    <source>
        <dbReference type="SAM" id="Coils"/>
    </source>
</evidence>
<organism evidence="5">
    <name type="scientific">Tanacetum cinerariifolium</name>
    <name type="common">Dalmatian daisy</name>
    <name type="synonym">Chrysanthemum cinerariifolium</name>
    <dbReference type="NCBI Taxonomy" id="118510"/>
    <lineage>
        <taxon>Eukaryota</taxon>
        <taxon>Viridiplantae</taxon>
        <taxon>Streptophyta</taxon>
        <taxon>Embryophyta</taxon>
        <taxon>Tracheophyta</taxon>
        <taxon>Spermatophyta</taxon>
        <taxon>Magnoliopsida</taxon>
        <taxon>eudicotyledons</taxon>
        <taxon>Gunneridae</taxon>
        <taxon>Pentapetalae</taxon>
        <taxon>asterids</taxon>
        <taxon>campanulids</taxon>
        <taxon>Asterales</taxon>
        <taxon>Asteraceae</taxon>
        <taxon>Asteroideae</taxon>
        <taxon>Anthemideae</taxon>
        <taxon>Anthemidinae</taxon>
        <taxon>Tanacetum</taxon>
    </lineage>
</organism>
<dbReference type="Pfam" id="PF07727">
    <property type="entry name" value="RVT_2"/>
    <property type="match status" value="1"/>
</dbReference>
<dbReference type="InterPro" id="IPR013103">
    <property type="entry name" value="RVT_2"/>
</dbReference>
<feature type="region of interest" description="Disordered" evidence="3">
    <location>
        <begin position="424"/>
        <end position="443"/>
    </location>
</feature>
<dbReference type="PANTHER" id="PTHR11439:SF495">
    <property type="entry name" value="REVERSE TRANSCRIPTASE, RNA-DEPENDENT DNA POLYMERASE-RELATED"/>
    <property type="match status" value="1"/>
</dbReference>
<keyword evidence="1" id="KW-0378">Hydrolase</keyword>
<dbReference type="InterPro" id="IPR036397">
    <property type="entry name" value="RNaseH_sf"/>
</dbReference>
<feature type="compositionally biased region" description="Basic residues" evidence="3">
    <location>
        <begin position="430"/>
        <end position="439"/>
    </location>
</feature>
<dbReference type="PROSITE" id="PS50994">
    <property type="entry name" value="INTEGRASE"/>
    <property type="match status" value="1"/>
</dbReference>
<dbReference type="Pfam" id="PF22936">
    <property type="entry name" value="Pol_BBD"/>
    <property type="match status" value="1"/>
</dbReference>
<dbReference type="GO" id="GO:0008270">
    <property type="term" value="F:zinc ion binding"/>
    <property type="evidence" value="ECO:0007669"/>
    <property type="project" value="InterPro"/>
</dbReference>
<feature type="domain" description="Integrase catalytic" evidence="4">
    <location>
        <begin position="636"/>
        <end position="731"/>
    </location>
</feature>
<dbReference type="InterPro" id="IPR012337">
    <property type="entry name" value="RNaseH-like_sf"/>
</dbReference>
<dbReference type="GO" id="GO:0004190">
    <property type="term" value="F:aspartic-type endopeptidase activity"/>
    <property type="evidence" value="ECO:0007669"/>
    <property type="project" value="UniProtKB-KW"/>
</dbReference>
<dbReference type="InterPro" id="IPR001584">
    <property type="entry name" value="Integrase_cat-core"/>
</dbReference>
<name>A0A6L2MSP7_TANCI</name>
<accession>A0A6L2MSP7</accession>
<dbReference type="Gene3D" id="3.30.420.10">
    <property type="entry name" value="Ribonuclease H-like superfamily/Ribonuclease H"/>
    <property type="match status" value="1"/>
</dbReference>
<gene>
    <name evidence="5" type="ORF">Tci_048974</name>
</gene>
<keyword evidence="1" id="KW-0645">Protease</keyword>
<evidence type="ECO:0000256" key="1">
    <source>
        <dbReference type="ARBA" id="ARBA00022750"/>
    </source>
</evidence>
<dbReference type="EMBL" id="BKCJ010007385">
    <property type="protein sequence ID" value="GEU76996.1"/>
    <property type="molecule type" value="Genomic_DNA"/>
</dbReference>
<dbReference type="GO" id="GO:0015074">
    <property type="term" value="P:DNA integration"/>
    <property type="evidence" value="ECO:0007669"/>
    <property type="project" value="InterPro"/>
</dbReference>
<dbReference type="InterPro" id="IPR043502">
    <property type="entry name" value="DNA/RNA_pol_sf"/>
</dbReference>
<comment type="caution">
    <text evidence="5">The sequence shown here is derived from an EMBL/GenBank/DDBJ whole genome shotgun (WGS) entry which is preliminary data.</text>
</comment>
<dbReference type="PANTHER" id="PTHR11439">
    <property type="entry name" value="GAG-POL-RELATED RETROTRANSPOSON"/>
    <property type="match status" value="1"/>
</dbReference>
<dbReference type="SUPFAM" id="SSF57756">
    <property type="entry name" value="Retrovirus zinc finger-like domains"/>
    <property type="match status" value="1"/>
</dbReference>
<reference evidence="5" key="1">
    <citation type="journal article" date="2019" name="Sci. Rep.">
        <title>Draft genome of Tanacetum cinerariifolium, the natural source of mosquito coil.</title>
        <authorList>
            <person name="Yamashiro T."/>
            <person name="Shiraishi A."/>
            <person name="Satake H."/>
            <person name="Nakayama K."/>
        </authorList>
    </citation>
    <scope>NUCLEOTIDE SEQUENCE</scope>
</reference>
<evidence type="ECO:0000259" key="4">
    <source>
        <dbReference type="PROSITE" id="PS50994"/>
    </source>
</evidence>
<dbReference type="CDD" id="cd09272">
    <property type="entry name" value="RNase_HI_RT_Ty1"/>
    <property type="match status" value="1"/>
</dbReference>
<dbReference type="SUPFAM" id="SSF53098">
    <property type="entry name" value="Ribonuclease H-like"/>
    <property type="match status" value="1"/>
</dbReference>
<dbReference type="InterPro" id="IPR036875">
    <property type="entry name" value="Znf_CCHC_sf"/>
</dbReference>
<dbReference type="SUPFAM" id="SSF56672">
    <property type="entry name" value="DNA/RNA polymerases"/>
    <property type="match status" value="1"/>
</dbReference>
<sequence>MNGGSHVPTRIVECVVQPVAPTTVEQPLARKNELKVRGTLLMALPDKHQLKFNSHKDAKTLMEAIDRRFGGNTKTKKRNKADLEDKNLDDLFNSLKIYETEVKHSSSPSTTSQNLAFVSSSPIDNPTDSVSAAVSVSAVGSTLPASPFLNVDSLINAVIYFFFASQSTSPQLDNEYLKQIDADDLEEIDLRWQMAMLTMRAKRFLRKTGRNLGANGTVSMGFDMSKVECYNCHKKGQFVRECRSPEDQRRPGTAEPLRRIVPVETSTSNALVSQCDGTGSYDWSYQAEEEPANFNLMAFSSSLSSNNETGLESVEARLFIPSGGYHVVPPPYTGAFMPPKPDLVFHTAPSVETKHLAFNVQVVPSFAQSSKHVKSPRHPDQLLKNTIPTVTSIPSHTYMVPTALLTQSKSVVNTVPSPFSATLPNFPMTRPRRTHHVVNKSKSPIQRYITRSPSSKTSNLPPRVTAAKALVISAASLKKGTWGNPQHNLKDKGVIDSGCSRHMIGNMSYLSDFKELNGGYVAFRGNPKGGKISGKGKIKTGKLDFDDVYFVKELKLNLFSVSKMCDKKNSVLFIDIECLVLSPDFKLPDESQVLLRVPRENNMYNVNLKNIVPSENLTCLFAKATIDKSNLWHRRLGSDNGIEYKNFDLNQFCEFNGIKKEFSVPRTPQQNGAAERKNKTLIEAARTMLADLLLPILFLAKAVNTACYTQNRVLVTKPDNKTPYELLHGRTPSIGFMRPFGCPITILNTLDHLDKFQGKVDEGFLVGYFVCSKAFRLFDIASLSGTMNYHPVTVGNHPNSGAGFQENFDAEKAKEEVNQTYVLFPVWSAGFTNPQNNDKDAPVDGKEHDVDAKKSESIFIHSSSSKFKDCSNNSSNEVNAAGSTVLTVRQNFINSTNTFSAAGPSNPTVSLTYEKSYSIDAFTLPHDPNMPDLEDITYFDNEDAVGAEADHNNLEFSIPISPIPTTRIHKDHPVSQIIGDLSSTTQTRSMTRIVKDQGFEDLEHPNKVYKVVKALYGLHQAPRAWYETLATYLLENGFHRGTIDQMLFIKKQKGDILLVQIYVDDIIFGATNKDLCKSFEKLMKDRYMIGSLMYLTSSRPDIMFAMCACAHFQVTLKASHLHAVKRIFRYLKGKPHLVLWYPKDLPFNLVAYSDSDYAGASLDRKSTTRGCQFLRCRLISWQCKKQIVVATSSTEAKYVAVASGCAQVLWIQNQLLDYSILGFELTLQVALHGLRSLKQSNDVTRLQALVDIKKVVLSEAVIRDVLCLNNAEGVDCLPNKEIFAGLARMGSAMASAVISLSTGDLSSHTTKYTSPSLTQKVFANIRRVGKGFLGVEKPLFEGILVVGENVEEGITEEIEQLESDKRINTSDDTIMEDVSNHGRMIDELDRDEGVALMGEKEEEKKTEEVKDIAGDDQEDEPAEVEEVVEVVTTATLITEVVTAVKAPVSAASTTIPTAGPQVPAAAPTAVLVRVADAFTKRRKGMVIRDPEEALTIIKPTDTKSKDKGKGKMVKEPKPIKKKQQVELDEEYARKLHKELNRDIGWDTTIEHVKQKAKEDLVVQRYQIMKKRPQTEAQARKNMMMYLKNVVGFRLDYFKGMSYDDIHPFFEAKFNTNIEFLLKSKEQIEEEERRAIESINETLAQKAAKRKKLNKEDVELNKHLEIVPDEDNDVFTEATPLARKVPVMDYSIIQLNNKPHYKIVKADGTHQLCVSFLTLLKNFNRDDLESLWSIVKERFSTTKPDNFTDEFLLTTLGAMFKKADDQT</sequence>
<feature type="compositionally biased region" description="Basic and acidic residues" evidence="3">
    <location>
        <begin position="1399"/>
        <end position="1413"/>
    </location>
</feature>
<dbReference type="InterPro" id="IPR054722">
    <property type="entry name" value="PolX-like_BBD"/>
</dbReference>
<evidence type="ECO:0000313" key="5">
    <source>
        <dbReference type="EMBL" id="GEU76996.1"/>
    </source>
</evidence>
<keyword evidence="1" id="KW-0064">Aspartyl protease</keyword>
<evidence type="ECO:0000256" key="3">
    <source>
        <dbReference type="SAM" id="MobiDB-lite"/>
    </source>
</evidence>